<keyword evidence="4 8" id="KW-0805">Transcription regulation</keyword>
<evidence type="ECO:0000313" key="10">
    <source>
        <dbReference type="Proteomes" id="UP000298663"/>
    </source>
</evidence>
<protein>
    <recommendedName>
        <fullName evidence="8">General transcription and DNA repair factor IIH subunit TFB5</fullName>
    </recommendedName>
</protein>
<keyword evidence="3 8" id="KW-0227">DNA damage</keyword>
<evidence type="ECO:0000313" key="9">
    <source>
        <dbReference type="EMBL" id="TKR92965.1"/>
    </source>
</evidence>
<dbReference type="EMBL" id="AZBU02000002">
    <property type="protein sequence ID" value="TKR92965.1"/>
    <property type="molecule type" value="Genomic_DNA"/>
</dbReference>
<dbReference type="GO" id="GO:0005675">
    <property type="term" value="C:transcription factor TFIIH holo complex"/>
    <property type="evidence" value="ECO:0007669"/>
    <property type="project" value="TreeGrafter"/>
</dbReference>
<comment type="subunit">
    <text evidence="8">Component of the 7-subunit TFIIH core complex.</text>
</comment>
<evidence type="ECO:0000256" key="3">
    <source>
        <dbReference type="ARBA" id="ARBA00022763"/>
    </source>
</evidence>
<dbReference type="SMART" id="SM01395">
    <property type="entry name" value="Tbf5"/>
    <property type="match status" value="1"/>
</dbReference>
<keyword evidence="10" id="KW-1185">Reference proteome</keyword>
<dbReference type="InterPro" id="IPR009400">
    <property type="entry name" value="TFIIH_TTDA/Tfb5"/>
</dbReference>
<comment type="caution">
    <text evidence="9">The sequence shown here is derived from an EMBL/GenBank/DDBJ whole genome shotgun (WGS) entry which is preliminary data.</text>
</comment>
<dbReference type="PANTHER" id="PTHR28580:SF1">
    <property type="entry name" value="GENERAL TRANSCRIPTION FACTOR IIH SUBUNIT 5"/>
    <property type="match status" value="1"/>
</dbReference>
<dbReference type="FunFam" id="3.30.70.1220:FF:000001">
    <property type="entry name" value="General transcription factor IIH subunit 5"/>
    <property type="match status" value="1"/>
</dbReference>
<evidence type="ECO:0000256" key="1">
    <source>
        <dbReference type="ARBA" id="ARBA00004123"/>
    </source>
</evidence>
<dbReference type="SUPFAM" id="SSF142897">
    <property type="entry name" value="TFB5-like"/>
    <property type="match status" value="1"/>
</dbReference>
<sequence>MVNVKRAVLIKCDPAMRQLIVHLDEQRLVNSSKFIIKELDETHILIDANSVQALEQKLDAVMESLAPDYNEK</sequence>
<evidence type="ECO:0000256" key="5">
    <source>
        <dbReference type="ARBA" id="ARBA00023163"/>
    </source>
</evidence>
<gene>
    <name evidence="9" type="ORF">L596_007511</name>
</gene>
<reference evidence="9 10" key="2">
    <citation type="journal article" date="2019" name="G3 (Bethesda)">
        <title>Hybrid Assembly of the Genome of the Entomopathogenic Nematode Steinernema carpocapsae Identifies the X-Chromosome.</title>
        <authorList>
            <person name="Serra L."/>
            <person name="Macchietto M."/>
            <person name="Macias-Munoz A."/>
            <person name="McGill C.J."/>
            <person name="Rodriguez I.M."/>
            <person name="Rodriguez B."/>
            <person name="Murad R."/>
            <person name="Mortazavi A."/>
        </authorList>
    </citation>
    <scope>NUCLEOTIDE SEQUENCE [LARGE SCALE GENOMIC DNA]</scope>
    <source>
        <strain evidence="9 10">ALL</strain>
    </source>
</reference>
<evidence type="ECO:0000256" key="6">
    <source>
        <dbReference type="ARBA" id="ARBA00023204"/>
    </source>
</evidence>
<evidence type="ECO:0000256" key="7">
    <source>
        <dbReference type="ARBA" id="ARBA00023242"/>
    </source>
</evidence>
<keyword evidence="5 8" id="KW-0804">Transcription</keyword>
<comment type="similarity">
    <text evidence="2 8">Belongs to the TFB5 family.</text>
</comment>
<proteinExistence type="inferred from homology"/>
<dbReference type="GO" id="GO:0006294">
    <property type="term" value="P:nucleotide-excision repair, preincision complex assembly"/>
    <property type="evidence" value="ECO:0007669"/>
    <property type="project" value="TreeGrafter"/>
</dbReference>
<dbReference type="AlphaFoldDB" id="A0A4V6XWK0"/>
<organism evidence="9 10">
    <name type="scientific">Steinernema carpocapsae</name>
    <name type="common">Entomopathogenic nematode</name>
    <dbReference type="NCBI Taxonomy" id="34508"/>
    <lineage>
        <taxon>Eukaryota</taxon>
        <taxon>Metazoa</taxon>
        <taxon>Ecdysozoa</taxon>
        <taxon>Nematoda</taxon>
        <taxon>Chromadorea</taxon>
        <taxon>Rhabditida</taxon>
        <taxon>Tylenchina</taxon>
        <taxon>Panagrolaimomorpha</taxon>
        <taxon>Strongyloidoidea</taxon>
        <taxon>Steinernematidae</taxon>
        <taxon>Steinernema</taxon>
    </lineage>
</organism>
<dbReference type="Pfam" id="PF06331">
    <property type="entry name" value="Tfb5"/>
    <property type="match status" value="1"/>
</dbReference>
<keyword evidence="7 8" id="KW-0539">Nucleus</keyword>
<dbReference type="OrthoDB" id="354at2759"/>
<name>A0A4V6XWK0_STECR</name>
<dbReference type="Gene3D" id="3.30.70.1220">
    <property type="entry name" value="TFB5-like"/>
    <property type="match status" value="1"/>
</dbReference>
<comment type="subcellular location">
    <subcellularLocation>
        <location evidence="1 8">Nucleus</location>
    </subcellularLocation>
</comment>
<reference evidence="9 10" key="1">
    <citation type="journal article" date="2015" name="Genome Biol.">
        <title>Comparative genomics of Steinernema reveals deeply conserved gene regulatory networks.</title>
        <authorList>
            <person name="Dillman A.R."/>
            <person name="Macchietto M."/>
            <person name="Porter C.F."/>
            <person name="Rogers A."/>
            <person name="Williams B."/>
            <person name="Antoshechkin I."/>
            <person name="Lee M.M."/>
            <person name="Goodwin Z."/>
            <person name="Lu X."/>
            <person name="Lewis E.E."/>
            <person name="Goodrich-Blair H."/>
            <person name="Stock S.P."/>
            <person name="Adams B.J."/>
            <person name="Sternberg P.W."/>
            <person name="Mortazavi A."/>
        </authorList>
    </citation>
    <scope>NUCLEOTIDE SEQUENCE [LARGE SCALE GENOMIC DNA]</scope>
    <source>
        <strain evidence="9 10">ALL</strain>
    </source>
</reference>
<evidence type="ECO:0000256" key="8">
    <source>
        <dbReference type="RuleBase" id="RU368032"/>
    </source>
</evidence>
<keyword evidence="6 8" id="KW-0234">DNA repair</keyword>
<dbReference type="GO" id="GO:0000439">
    <property type="term" value="C:transcription factor TFIIH core complex"/>
    <property type="evidence" value="ECO:0007669"/>
    <property type="project" value="UniProtKB-UniRule"/>
</dbReference>
<dbReference type="Proteomes" id="UP000298663">
    <property type="component" value="Unassembled WGS sequence"/>
</dbReference>
<dbReference type="PANTHER" id="PTHR28580">
    <property type="entry name" value="GENERAL TRANSCRIPTION FACTOR IIH SUBUNIT 5"/>
    <property type="match status" value="1"/>
</dbReference>
<evidence type="ECO:0000256" key="4">
    <source>
        <dbReference type="ARBA" id="ARBA00023015"/>
    </source>
</evidence>
<accession>A0A4V6XWK0</accession>
<dbReference type="STRING" id="34508.A0A4V6XWK0"/>
<dbReference type="GO" id="GO:0006367">
    <property type="term" value="P:transcription initiation at RNA polymerase II promoter"/>
    <property type="evidence" value="ECO:0007669"/>
    <property type="project" value="UniProtKB-UniRule"/>
</dbReference>
<comment type="function">
    <text evidence="8">In NER, TFIIH acts by opening DNA around the lesion to allow the excision of the damaged oligonucleotide and its replacement by a new DNA fragment. In transcription, TFIIH has an essential role in transcription initiation. When the pre-initiation complex (PIC) has been established, TFIIH is required for promoter opening and promoter escape.</text>
</comment>
<dbReference type="InterPro" id="IPR035935">
    <property type="entry name" value="TFB5-like_sf"/>
</dbReference>
<evidence type="ECO:0000256" key="2">
    <source>
        <dbReference type="ARBA" id="ARBA00007470"/>
    </source>
</evidence>